<dbReference type="STRING" id="3988.B9SIZ8"/>
<proteinExistence type="predicted"/>
<evidence type="ECO:0000313" key="2">
    <source>
        <dbReference type="Proteomes" id="UP000008311"/>
    </source>
</evidence>
<keyword evidence="2" id="KW-1185">Reference proteome</keyword>
<dbReference type="AlphaFoldDB" id="B9SIZ8"/>
<dbReference type="InParanoid" id="B9SIZ8"/>
<dbReference type="PANTHER" id="PTHR46781">
    <property type="entry name" value="ALPHA 1,4-GLYCOSYLTRANSFERASE FAMILY PROTEIN"/>
    <property type="match status" value="1"/>
</dbReference>
<reference evidence="2" key="1">
    <citation type="journal article" date="2010" name="Nat. Biotechnol.">
        <title>Draft genome sequence of the oilseed species Ricinus communis.</title>
        <authorList>
            <person name="Chan A.P."/>
            <person name="Crabtree J."/>
            <person name="Zhao Q."/>
            <person name="Lorenzi H."/>
            <person name="Orvis J."/>
            <person name="Puiu D."/>
            <person name="Melake-Berhan A."/>
            <person name="Jones K.M."/>
            <person name="Redman J."/>
            <person name="Chen G."/>
            <person name="Cahoon E.B."/>
            <person name="Gedil M."/>
            <person name="Stanke M."/>
            <person name="Haas B.J."/>
            <person name="Wortman J.R."/>
            <person name="Fraser-Liggett C.M."/>
            <person name="Ravel J."/>
            <person name="Rabinowicz P.D."/>
        </authorList>
    </citation>
    <scope>NUCLEOTIDE SEQUENCE [LARGE SCALE GENOMIC DNA]</scope>
    <source>
        <strain evidence="2">cv. Hale</strain>
    </source>
</reference>
<accession>B9SIZ8</accession>
<dbReference type="EMBL" id="EQ973978">
    <property type="protein sequence ID" value="EEF36391.1"/>
    <property type="molecule type" value="Genomic_DNA"/>
</dbReference>
<evidence type="ECO:0000313" key="1">
    <source>
        <dbReference type="EMBL" id="EEF36391.1"/>
    </source>
</evidence>
<dbReference type="PANTHER" id="PTHR46781:SF5">
    <property type="entry name" value="ALPHA 1,4-GLYCOSYLTRANSFERASE FAMILY PROTEIN"/>
    <property type="match status" value="1"/>
</dbReference>
<dbReference type="InterPro" id="IPR044789">
    <property type="entry name" value="Put_A1-4-GlycosylTfrase_plant"/>
</dbReference>
<organism evidence="1 2">
    <name type="scientific">Ricinus communis</name>
    <name type="common">Castor bean</name>
    <dbReference type="NCBI Taxonomy" id="3988"/>
    <lineage>
        <taxon>Eukaryota</taxon>
        <taxon>Viridiplantae</taxon>
        <taxon>Streptophyta</taxon>
        <taxon>Embryophyta</taxon>
        <taxon>Tracheophyta</taxon>
        <taxon>Spermatophyta</taxon>
        <taxon>Magnoliopsida</taxon>
        <taxon>eudicotyledons</taxon>
        <taxon>Gunneridae</taxon>
        <taxon>Pentapetalae</taxon>
        <taxon>rosids</taxon>
        <taxon>fabids</taxon>
        <taxon>Malpighiales</taxon>
        <taxon>Euphorbiaceae</taxon>
        <taxon>Acalyphoideae</taxon>
        <taxon>Acalypheae</taxon>
        <taxon>Ricinus</taxon>
    </lineage>
</organism>
<protein>
    <submittedName>
        <fullName evidence="1">Uncharacterized protein</fullName>
    </submittedName>
</protein>
<name>B9SIZ8_RICCO</name>
<sequence length="151" mass="17364">MLGGLRRMQMFHRQQLKHRNCNPKQTKILDVWILFFNQKTWISSSEPFADREFLVTESLFKSNPNACLAIISNAMDFERENGLLRPAFLDKGFKVTAISELKKINVDPRQKEGRRCIISCASIIVMIADSMVAKGVALRWALKIAQDCYEI</sequence>
<gene>
    <name evidence="1" type="ORF">RCOM_0597320</name>
</gene>
<dbReference type="Proteomes" id="UP000008311">
    <property type="component" value="Unassembled WGS sequence"/>
</dbReference>
<dbReference type="eggNOG" id="KOG1928">
    <property type="taxonomic scope" value="Eukaryota"/>
</dbReference>